<evidence type="ECO:0000313" key="2">
    <source>
        <dbReference type="EMBL" id="MEF7615596.1"/>
    </source>
</evidence>
<reference evidence="2 3" key="1">
    <citation type="submission" date="2024-02" db="EMBL/GenBank/DDBJ databases">
        <title>Genome sequence of Aquincola sp. MAHUQ-54.</title>
        <authorList>
            <person name="Huq M.A."/>
        </authorList>
    </citation>
    <scope>NUCLEOTIDE SEQUENCE [LARGE SCALE GENOMIC DNA]</scope>
    <source>
        <strain evidence="2 3">MAHUQ-54</strain>
    </source>
</reference>
<sequence>MITPLTPSHAPASSSSEDDAIRAQAGKAAEKFEAHMITQMLRQMRRSMRELADEDSPLKNKVNDDMLDLADGLLGDQLASQRAFGIADALLRQLLPTAPEVPPQPPA</sequence>
<dbReference type="AlphaFoldDB" id="A0AAW9Q729"/>
<dbReference type="RefSeq" id="WP_332290886.1">
    <property type="nucleotide sequence ID" value="NZ_JAZIBG010000036.1"/>
</dbReference>
<evidence type="ECO:0008006" key="4">
    <source>
        <dbReference type="Google" id="ProtNLM"/>
    </source>
</evidence>
<dbReference type="Proteomes" id="UP001336250">
    <property type="component" value="Unassembled WGS sequence"/>
</dbReference>
<feature type="region of interest" description="Disordered" evidence="1">
    <location>
        <begin position="1"/>
        <end position="28"/>
    </location>
</feature>
<proteinExistence type="predicted"/>
<evidence type="ECO:0000256" key="1">
    <source>
        <dbReference type="SAM" id="MobiDB-lite"/>
    </source>
</evidence>
<accession>A0AAW9Q729</accession>
<organism evidence="2 3">
    <name type="scientific">Aquincola agrisoli</name>
    <dbReference type="NCBI Taxonomy" id="3119538"/>
    <lineage>
        <taxon>Bacteria</taxon>
        <taxon>Pseudomonadati</taxon>
        <taxon>Pseudomonadota</taxon>
        <taxon>Betaproteobacteria</taxon>
        <taxon>Burkholderiales</taxon>
        <taxon>Sphaerotilaceae</taxon>
        <taxon>Aquincola</taxon>
    </lineage>
</organism>
<comment type="caution">
    <text evidence="2">The sequence shown here is derived from an EMBL/GenBank/DDBJ whole genome shotgun (WGS) entry which is preliminary data.</text>
</comment>
<evidence type="ECO:0000313" key="3">
    <source>
        <dbReference type="Proteomes" id="UP001336250"/>
    </source>
</evidence>
<gene>
    <name evidence="2" type="ORF">V4F39_16905</name>
</gene>
<dbReference type="EMBL" id="JAZIBG010000036">
    <property type="protein sequence ID" value="MEF7615596.1"/>
    <property type="molecule type" value="Genomic_DNA"/>
</dbReference>
<keyword evidence="3" id="KW-1185">Reference proteome</keyword>
<name>A0AAW9Q729_9BURK</name>
<protein>
    <recommendedName>
        <fullName evidence="4">Flagellar protein FlgJ</fullName>
    </recommendedName>
</protein>